<feature type="domain" description="Microbial-type PARG catalytic" evidence="2">
    <location>
        <begin position="31"/>
        <end position="155"/>
    </location>
</feature>
<sequence length="323" mass="34896">MSPPRPKPSEIATEAKRMYIPLVESQTPELCTGSILYPDSAYLPVTPEKRSNARPCIAVIPNDPVDVAVGWHAERSGEGGELGPVPVVNMANEKRPGGDWESGLMAPEECFARRSNLVRALVTPAAGQAGGGAGGHYPIPQRGGLYSPSVVVFRDGPDHYELWQTSRWLPVISVAPVRRPKLTTSSSSSSSSRPSSPTYSFAAERTLQKEKMRTILRIAAHCGHRELCLGAFGVGPVFRNPAREVARMWRELLFDEEEFRGVFSNVVFAVERNGGGAAGEGRSGNGGGRSGGGGGRVAAQVVDDYEIFREELDPGMIFRTSYR</sequence>
<dbReference type="InterPro" id="IPR043472">
    <property type="entry name" value="Macro_dom-like"/>
</dbReference>
<dbReference type="InterPro" id="IPR012664">
    <property type="entry name" value="CHP02452"/>
</dbReference>
<gene>
    <name evidence="3" type="ORF">K402DRAFT_151377</name>
</gene>
<evidence type="ECO:0000313" key="4">
    <source>
        <dbReference type="Proteomes" id="UP000800041"/>
    </source>
</evidence>
<dbReference type="OrthoDB" id="2440523at2759"/>
<proteinExistence type="predicted"/>
<dbReference type="Gene3D" id="3.40.220.10">
    <property type="entry name" value="Leucine Aminopeptidase, subunit E, domain 1"/>
    <property type="match status" value="1"/>
</dbReference>
<dbReference type="Proteomes" id="UP000800041">
    <property type="component" value="Unassembled WGS sequence"/>
</dbReference>
<dbReference type="PANTHER" id="PTHR35596">
    <property type="entry name" value="DUF2263 DOMAIN-CONTAINING PROTEIN"/>
    <property type="match status" value="1"/>
</dbReference>
<dbReference type="EMBL" id="ML977170">
    <property type="protein sequence ID" value="KAF1984152.1"/>
    <property type="molecule type" value="Genomic_DNA"/>
</dbReference>
<feature type="region of interest" description="Disordered" evidence="1">
    <location>
        <begin position="181"/>
        <end position="201"/>
    </location>
</feature>
<dbReference type="PANTHER" id="PTHR35596:SF2">
    <property type="entry name" value="MICROBIAL-TYPE PARG CATALYTIC DOMAIN-CONTAINING PROTEIN"/>
    <property type="match status" value="1"/>
</dbReference>
<evidence type="ECO:0000256" key="1">
    <source>
        <dbReference type="SAM" id="MobiDB-lite"/>
    </source>
</evidence>
<dbReference type="AlphaFoldDB" id="A0A6G1GTL5"/>
<feature type="compositionally biased region" description="Low complexity" evidence="1">
    <location>
        <begin position="182"/>
        <end position="200"/>
    </location>
</feature>
<name>A0A6G1GTL5_9PEZI</name>
<evidence type="ECO:0000259" key="2">
    <source>
        <dbReference type="Pfam" id="PF10021"/>
    </source>
</evidence>
<feature type="region of interest" description="Disordered" evidence="1">
    <location>
        <begin position="274"/>
        <end position="295"/>
    </location>
</feature>
<dbReference type="Pfam" id="PF10021">
    <property type="entry name" value="PARG_cat_microb"/>
    <property type="match status" value="1"/>
</dbReference>
<organism evidence="3 4">
    <name type="scientific">Aulographum hederae CBS 113979</name>
    <dbReference type="NCBI Taxonomy" id="1176131"/>
    <lineage>
        <taxon>Eukaryota</taxon>
        <taxon>Fungi</taxon>
        <taxon>Dikarya</taxon>
        <taxon>Ascomycota</taxon>
        <taxon>Pezizomycotina</taxon>
        <taxon>Dothideomycetes</taxon>
        <taxon>Pleosporomycetidae</taxon>
        <taxon>Aulographales</taxon>
        <taxon>Aulographaceae</taxon>
    </lineage>
</organism>
<dbReference type="NCBIfam" id="TIGR02452">
    <property type="entry name" value="TIGR02452 family protein"/>
    <property type="match status" value="1"/>
</dbReference>
<reference evidence="3" key="1">
    <citation type="journal article" date="2020" name="Stud. Mycol.">
        <title>101 Dothideomycetes genomes: a test case for predicting lifestyles and emergence of pathogens.</title>
        <authorList>
            <person name="Haridas S."/>
            <person name="Albert R."/>
            <person name="Binder M."/>
            <person name="Bloem J."/>
            <person name="Labutti K."/>
            <person name="Salamov A."/>
            <person name="Andreopoulos B."/>
            <person name="Baker S."/>
            <person name="Barry K."/>
            <person name="Bills G."/>
            <person name="Bluhm B."/>
            <person name="Cannon C."/>
            <person name="Castanera R."/>
            <person name="Culley D."/>
            <person name="Daum C."/>
            <person name="Ezra D."/>
            <person name="Gonzalez J."/>
            <person name="Henrissat B."/>
            <person name="Kuo A."/>
            <person name="Liang C."/>
            <person name="Lipzen A."/>
            <person name="Lutzoni F."/>
            <person name="Magnuson J."/>
            <person name="Mondo S."/>
            <person name="Nolan M."/>
            <person name="Ohm R."/>
            <person name="Pangilinan J."/>
            <person name="Park H.-J."/>
            <person name="Ramirez L."/>
            <person name="Alfaro M."/>
            <person name="Sun H."/>
            <person name="Tritt A."/>
            <person name="Yoshinaga Y."/>
            <person name="Zwiers L.-H."/>
            <person name="Turgeon B."/>
            <person name="Goodwin S."/>
            <person name="Spatafora J."/>
            <person name="Crous P."/>
            <person name="Grigoriev I."/>
        </authorList>
    </citation>
    <scope>NUCLEOTIDE SEQUENCE</scope>
    <source>
        <strain evidence="3">CBS 113979</strain>
    </source>
</reference>
<evidence type="ECO:0000313" key="3">
    <source>
        <dbReference type="EMBL" id="KAF1984152.1"/>
    </source>
</evidence>
<protein>
    <recommendedName>
        <fullName evidence="2">Microbial-type PARG catalytic domain-containing protein</fullName>
    </recommendedName>
</protein>
<keyword evidence="4" id="KW-1185">Reference proteome</keyword>
<accession>A0A6G1GTL5</accession>
<dbReference type="InterPro" id="IPR019261">
    <property type="entry name" value="PARG_cat_microbial"/>
</dbReference>